<evidence type="ECO:0000256" key="1">
    <source>
        <dbReference type="SAM" id="SignalP"/>
    </source>
</evidence>
<sequence length="142" mass="16302">MKKLYAIWLLLCLSFSSCLIKDSEVQGIYVTGDYTVVLRHWLNPSNRDAFFIANYPDSSAIAYPAFLLELRKNKQYAVFHIQEKEGSRKIFYYSLQPNFLEDSRKIEVKDLKMISAKSIVAGVELIDPDETKSVILNGTLNK</sequence>
<keyword evidence="3" id="KW-1185">Reference proteome</keyword>
<reference evidence="2 3" key="1">
    <citation type="submission" date="2017-06" db="EMBL/GenBank/DDBJ databases">
        <title>Raineya orbicola gen. nov., sp. nov. a slightly thermophilic bacterium of the phylum Bacteroidetes and the description of Raineyaceae fam. nov.</title>
        <authorList>
            <person name="Albuquerque L."/>
            <person name="Polonia A.R.M."/>
            <person name="Barroso C."/>
            <person name="Froufe H.J.C."/>
            <person name="Lage O."/>
            <person name="Lobo-Da-Cunha A."/>
            <person name="Egas C."/>
            <person name="Da Costa M.S."/>
        </authorList>
    </citation>
    <scope>NUCLEOTIDE SEQUENCE [LARGE SCALE GENOMIC DNA]</scope>
    <source>
        <strain evidence="2 3">SPSPC-11</strain>
    </source>
</reference>
<comment type="caution">
    <text evidence="2">The sequence shown here is derived from an EMBL/GenBank/DDBJ whole genome shotgun (WGS) entry which is preliminary data.</text>
</comment>
<dbReference type="OrthoDB" id="9877863at2"/>
<protein>
    <recommendedName>
        <fullName evidence="4">Lipoprotein</fullName>
    </recommendedName>
</protein>
<dbReference type="PROSITE" id="PS51257">
    <property type="entry name" value="PROKAR_LIPOPROTEIN"/>
    <property type="match status" value="1"/>
</dbReference>
<name>A0A2N3IJP3_9BACT</name>
<dbReference type="RefSeq" id="WP_133121473.1">
    <property type="nucleotide sequence ID" value="NZ_NKXO01000005.1"/>
</dbReference>
<evidence type="ECO:0000313" key="2">
    <source>
        <dbReference type="EMBL" id="PKQ70545.1"/>
    </source>
</evidence>
<feature type="chain" id="PRO_5014723220" description="Lipoprotein" evidence="1">
    <location>
        <begin position="21"/>
        <end position="142"/>
    </location>
</feature>
<accession>A0A2N3IJP3</accession>
<gene>
    <name evidence="2" type="ORF">Rain11_0465</name>
</gene>
<keyword evidence="1" id="KW-0732">Signal</keyword>
<proteinExistence type="predicted"/>
<dbReference type="Proteomes" id="UP000233387">
    <property type="component" value="Unassembled WGS sequence"/>
</dbReference>
<dbReference type="AlphaFoldDB" id="A0A2N3IJP3"/>
<organism evidence="2 3">
    <name type="scientific">Raineya orbicola</name>
    <dbReference type="NCBI Taxonomy" id="2016530"/>
    <lineage>
        <taxon>Bacteria</taxon>
        <taxon>Pseudomonadati</taxon>
        <taxon>Bacteroidota</taxon>
        <taxon>Cytophagia</taxon>
        <taxon>Cytophagales</taxon>
        <taxon>Raineyaceae</taxon>
        <taxon>Raineya</taxon>
    </lineage>
</organism>
<feature type="signal peptide" evidence="1">
    <location>
        <begin position="1"/>
        <end position="20"/>
    </location>
</feature>
<dbReference type="EMBL" id="NKXO01000005">
    <property type="protein sequence ID" value="PKQ70545.1"/>
    <property type="molecule type" value="Genomic_DNA"/>
</dbReference>
<evidence type="ECO:0008006" key="4">
    <source>
        <dbReference type="Google" id="ProtNLM"/>
    </source>
</evidence>
<evidence type="ECO:0000313" key="3">
    <source>
        <dbReference type="Proteomes" id="UP000233387"/>
    </source>
</evidence>